<evidence type="ECO:0000256" key="1">
    <source>
        <dbReference type="ARBA" id="ARBA00009307"/>
    </source>
</evidence>
<keyword evidence="2 4" id="KW-0240">DNA-directed RNA polymerase</keyword>
<feature type="domain" description="S1 motif" evidence="5">
    <location>
        <begin position="89"/>
        <end position="173"/>
    </location>
</feature>
<accession>Q9HJ82</accession>
<dbReference type="InterPro" id="IPR012340">
    <property type="entry name" value="NA-bd_OB-fold"/>
</dbReference>
<dbReference type="PaxDb" id="273075-Ta1089m"/>
<dbReference type="GO" id="GO:0003677">
    <property type="term" value="F:DNA binding"/>
    <property type="evidence" value="ECO:0007669"/>
    <property type="project" value="InterPro"/>
</dbReference>
<comment type="subunit">
    <text evidence="4">Part of the RNA polymerase complex. Forms a stalk with Rpo4 that extends from the main structure.</text>
</comment>
<evidence type="ECO:0000313" key="6">
    <source>
        <dbReference type="EMBL" id="CAC12217.1"/>
    </source>
</evidence>
<dbReference type="InterPro" id="IPR005576">
    <property type="entry name" value="Rpb7-like_N"/>
</dbReference>
<evidence type="ECO:0000256" key="2">
    <source>
        <dbReference type="ARBA" id="ARBA00022478"/>
    </source>
</evidence>
<keyword evidence="7" id="KW-1185">Reference proteome</keyword>
<dbReference type="FunCoup" id="Q9HJ82">
    <property type="interactions" value="194"/>
</dbReference>
<dbReference type="EC" id="2.7.7.6" evidence="4"/>
<name>Q9HJ82_THEAC</name>
<evidence type="ECO:0000313" key="7">
    <source>
        <dbReference type="Proteomes" id="UP000001024"/>
    </source>
</evidence>
<dbReference type="AlphaFoldDB" id="Q9HJ82"/>
<dbReference type="SUPFAM" id="SSF50249">
    <property type="entry name" value="Nucleic acid-binding proteins"/>
    <property type="match status" value="1"/>
</dbReference>
<dbReference type="Pfam" id="PF00575">
    <property type="entry name" value="S1"/>
    <property type="match status" value="1"/>
</dbReference>
<organism evidence="6 7">
    <name type="scientific">Thermoplasma acidophilum (strain ATCC 25905 / DSM 1728 / JCM 9062 / NBRC 15155 / AMRC-C165)</name>
    <dbReference type="NCBI Taxonomy" id="273075"/>
    <lineage>
        <taxon>Archaea</taxon>
        <taxon>Methanobacteriati</taxon>
        <taxon>Thermoplasmatota</taxon>
        <taxon>Thermoplasmata</taxon>
        <taxon>Thermoplasmatales</taxon>
        <taxon>Thermoplasmataceae</taxon>
        <taxon>Thermoplasma</taxon>
    </lineage>
</organism>
<dbReference type="InterPro" id="IPR003029">
    <property type="entry name" value="S1_domain"/>
</dbReference>
<evidence type="ECO:0000256" key="3">
    <source>
        <dbReference type="ARBA" id="ARBA00023163"/>
    </source>
</evidence>
<protein>
    <recommendedName>
        <fullName evidence="4">DNA-directed RNA polymerase subunit Rpo7</fullName>
        <ecNumber evidence="4">2.7.7.6</ecNumber>
    </recommendedName>
    <alternativeName>
        <fullName evidence="4">DNA-directed RNA polymerase subunit E</fullName>
    </alternativeName>
</protein>
<dbReference type="CDD" id="cd04460">
    <property type="entry name" value="S1_RpoE"/>
    <property type="match status" value="1"/>
</dbReference>
<dbReference type="KEGG" id="tac:Ta1089"/>
<dbReference type="NCBIfam" id="NF006333">
    <property type="entry name" value="PRK08563.1"/>
    <property type="match status" value="1"/>
</dbReference>
<keyword evidence="4" id="KW-0548">Nucleotidyltransferase</keyword>
<dbReference type="PROSITE" id="PS50126">
    <property type="entry name" value="S1"/>
    <property type="match status" value="1"/>
</dbReference>
<dbReference type="SMART" id="SM00316">
    <property type="entry name" value="S1"/>
    <property type="match status" value="1"/>
</dbReference>
<dbReference type="GO" id="GO:0005737">
    <property type="term" value="C:cytoplasm"/>
    <property type="evidence" value="ECO:0007669"/>
    <property type="project" value="UniProtKB-SubCell"/>
</dbReference>
<dbReference type="Proteomes" id="UP000001024">
    <property type="component" value="Chromosome"/>
</dbReference>
<dbReference type="CDD" id="cd04331">
    <property type="entry name" value="RNAP_E_N"/>
    <property type="match status" value="1"/>
</dbReference>
<keyword evidence="3 4" id="KW-0804">Transcription</keyword>
<dbReference type="SUPFAM" id="SSF88798">
    <property type="entry name" value="N-terminal, heterodimerisation domain of RBP7 (RpoE)"/>
    <property type="match status" value="1"/>
</dbReference>
<dbReference type="InterPro" id="IPR036898">
    <property type="entry name" value="RNA_pol_Rpb7-like_N_sf"/>
</dbReference>
<proteinExistence type="inferred from homology"/>
<dbReference type="GO" id="GO:0003899">
    <property type="term" value="F:DNA-directed RNA polymerase activity"/>
    <property type="evidence" value="ECO:0007669"/>
    <property type="project" value="UniProtKB-UniRule"/>
</dbReference>
<dbReference type="PANTHER" id="PTHR12709:SF4">
    <property type="entry name" value="DNA-DIRECTED RNA POLYMERASE II SUBUNIT RPB7"/>
    <property type="match status" value="1"/>
</dbReference>
<dbReference type="NCBIfam" id="TIGR00448">
    <property type="entry name" value="rpoE"/>
    <property type="match status" value="1"/>
</dbReference>
<comment type="domain">
    <text evidence="4">Forms 2 domains with an elongated structure; Rpo4 packs into the hinge region between the 2 domains.</text>
</comment>
<dbReference type="HOGENOM" id="CLU_117966_0_0_2"/>
<dbReference type="Gene3D" id="3.30.1490.120">
    <property type="entry name" value="RNA polymerase Rpb7-like, N-terminal domain"/>
    <property type="match status" value="1"/>
</dbReference>
<comment type="subcellular location">
    <subcellularLocation>
        <location evidence="4">Cytoplasm</location>
    </subcellularLocation>
</comment>
<reference evidence="6 7" key="1">
    <citation type="journal article" date="2000" name="Nature">
        <title>The genome sequence of the thermoacidophilic scavenger Thermoplasma acidophilum.</title>
        <authorList>
            <person name="Ruepp A."/>
            <person name="Graml W."/>
            <person name="Santos-Martinez M.L."/>
            <person name="Koretke K.K."/>
            <person name="Volker C."/>
            <person name="Mewes H.W."/>
            <person name="Frishman D."/>
            <person name="Stocker S."/>
            <person name="Lupas A.N."/>
            <person name="Baumeister W."/>
        </authorList>
    </citation>
    <scope>NUCLEOTIDE SEQUENCE [LARGE SCALE GENOMIC DNA]</scope>
    <source>
        <strain evidence="7">ATCC 25905 / DSM 1728 / JCM 9062 / NBRC 15155 / AMRC-C165</strain>
    </source>
</reference>
<comment type="function">
    <text evidence="4">DNA-dependent RNA polymerase (RNAP) catalyzes the transcription of DNA into RNA using the four ribonucleoside triphosphates as substrates.</text>
</comment>
<sequence length="189" mass="21315">MVEDKYIARVPPEMLGEDYDVAVREVTKRSLEGRLVDVINEKTSQNEGKYLVISVLYTESIGEGTIVHGDGGVYQEVKYRALVYYPEMQEIVDGEVVSVQKFGAFIKFSSFEGLLHISQIMDDRIDIDLENKRFIGKETKRDLKVGDRVRVRIVAMNLASSSISDSKIGFTMKQVGLGKLDWLAKEASQ</sequence>
<comment type="similarity">
    <text evidence="1 4">Belongs to the eukaryotic RPB7/RPC8 RNA polymerase subunit family.</text>
</comment>
<dbReference type="PANTHER" id="PTHR12709">
    <property type="entry name" value="DNA-DIRECTED RNA POLYMERASE II, III"/>
    <property type="match status" value="1"/>
</dbReference>
<dbReference type="InterPro" id="IPR045113">
    <property type="entry name" value="Rpb7-like"/>
</dbReference>
<dbReference type="eggNOG" id="arCOG00675">
    <property type="taxonomic scope" value="Archaea"/>
</dbReference>
<dbReference type="InterPro" id="IPR046399">
    <property type="entry name" value="RNApol_Rpo7"/>
</dbReference>
<dbReference type="STRING" id="273075.gene:9572310"/>
<dbReference type="Gene3D" id="2.40.50.140">
    <property type="entry name" value="Nucleic acid-binding proteins"/>
    <property type="match status" value="1"/>
</dbReference>
<dbReference type="GO" id="GO:0000428">
    <property type="term" value="C:DNA-directed RNA polymerase complex"/>
    <property type="evidence" value="ECO:0007669"/>
    <property type="project" value="UniProtKB-KW"/>
</dbReference>
<dbReference type="InterPro" id="IPR004519">
    <property type="entry name" value="RNAP_E/RPC8"/>
</dbReference>
<keyword evidence="4" id="KW-0963">Cytoplasm</keyword>
<dbReference type="EnsemblBacteria" id="CAC12217">
    <property type="protein sequence ID" value="CAC12217"/>
    <property type="gene ID" value="CAC12217"/>
</dbReference>
<evidence type="ECO:0000256" key="4">
    <source>
        <dbReference type="HAMAP-Rule" id="MF_00865"/>
    </source>
</evidence>
<comment type="catalytic activity">
    <reaction evidence="4">
        <text>RNA(n) + a ribonucleoside 5'-triphosphate = RNA(n+1) + diphosphate</text>
        <dbReference type="Rhea" id="RHEA:21248"/>
        <dbReference type="Rhea" id="RHEA-COMP:14527"/>
        <dbReference type="Rhea" id="RHEA-COMP:17342"/>
        <dbReference type="ChEBI" id="CHEBI:33019"/>
        <dbReference type="ChEBI" id="CHEBI:61557"/>
        <dbReference type="ChEBI" id="CHEBI:140395"/>
        <dbReference type="EC" id="2.7.7.6"/>
    </reaction>
</comment>
<dbReference type="InParanoid" id="Q9HJ82"/>
<keyword evidence="4" id="KW-0808">Transferase</keyword>
<dbReference type="GO" id="GO:0006352">
    <property type="term" value="P:DNA-templated transcription initiation"/>
    <property type="evidence" value="ECO:0007669"/>
    <property type="project" value="InterPro"/>
</dbReference>
<dbReference type="HAMAP" id="MF_00865">
    <property type="entry name" value="RNApol_arch_Rpo7"/>
    <property type="match status" value="1"/>
</dbReference>
<gene>
    <name evidence="4" type="primary">rpo7</name>
    <name evidence="4" type="synonym">rpoE</name>
    <name evidence="6" type="ordered locus">Ta1089</name>
</gene>
<dbReference type="EMBL" id="AL445066">
    <property type="protein sequence ID" value="CAC12217.1"/>
    <property type="molecule type" value="Genomic_DNA"/>
</dbReference>
<evidence type="ECO:0000259" key="5">
    <source>
        <dbReference type="PROSITE" id="PS50126"/>
    </source>
</evidence>
<dbReference type="Pfam" id="PF03876">
    <property type="entry name" value="SHS2_Rpb7-N"/>
    <property type="match status" value="1"/>
</dbReference>